<protein>
    <submittedName>
        <fullName evidence="2">Uncharacterized protein</fullName>
    </submittedName>
</protein>
<reference evidence="2" key="1">
    <citation type="submission" date="2022-11" db="UniProtKB">
        <authorList>
            <consortium name="WormBaseParasite"/>
        </authorList>
    </citation>
    <scope>IDENTIFICATION</scope>
</reference>
<proteinExistence type="predicted"/>
<accession>A0A915IHC0</accession>
<dbReference type="AlphaFoldDB" id="A0A915IHC0"/>
<dbReference type="WBParaSite" id="nRc.2.0.1.t13204-RA">
    <property type="protein sequence ID" value="nRc.2.0.1.t13204-RA"/>
    <property type="gene ID" value="nRc.2.0.1.g13204"/>
</dbReference>
<name>A0A915IHC0_ROMCU</name>
<organism evidence="1 2">
    <name type="scientific">Romanomermis culicivorax</name>
    <name type="common">Nematode worm</name>
    <dbReference type="NCBI Taxonomy" id="13658"/>
    <lineage>
        <taxon>Eukaryota</taxon>
        <taxon>Metazoa</taxon>
        <taxon>Ecdysozoa</taxon>
        <taxon>Nematoda</taxon>
        <taxon>Enoplea</taxon>
        <taxon>Dorylaimia</taxon>
        <taxon>Mermithida</taxon>
        <taxon>Mermithoidea</taxon>
        <taxon>Mermithidae</taxon>
        <taxon>Romanomermis</taxon>
    </lineage>
</organism>
<evidence type="ECO:0000313" key="2">
    <source>
        <dbReference type="WBParaSite" id="nRc.2.0.1.t13204-RA"/>
    </source>
</evidence>
<keyword evidence="1" id="KW-1185">Reference proteome</keyword>
<evidence type="ECO:0000313" key="1">
    <source>
        <dbReference type="Proteomes" id="UP000887565"/>
    </source>
</evidence>
<sequence length="99" mass="11643">MKKSDLYADARTGQDCYKLMSKMQKNYREIFKQMFVYSSESCDLNKLIPSPGMEKLLSRLPESGLNASRTRLRHEFLRDLESSILMCQLRENEDGRDKQ</sequence>
<dbReference type="Proteomes" id="UP000887565">
    <property type="component" value="Unplaced"/>
</dbReference>